<protein>
    <submittedName>
        <fullName evidence="1">Uncharacterized protein</fullName>
    </submittedName>
</protein>
<gene>
    <name evidence="1" type="ORF">E3U43_007187</name>
</gene>
<accession>A0ACD3RNF7</accession>
<comment type="caution">
    <text evidence="1">The sequence shown here is derived from an EMBL/GenBank/DDBJ whole genome shotgun (WGS) entry which is preliminary data.</text>
</comment>
<evidence type="ECO:0000313" key="2">
    <source>
        <dbReference type="Proteomes" id="UP000793456"/>
    </source>
</evidence>
<reference evidence="1" key="1">
    <citation type="submission" date="2018-11" db="EMBL/GenBank/DDBJ databases">
        <title>The sequence and de novo assembly of Larimichthys crocea genome using PacBio and Hi-C technologies.</title>
        <authorList>
            <person name="Xu P."/>
            <person name="Chen B."/>
            <person name="Zhou Z."/>
            <person name="Ke Q."/>
            <person name="Wu Y."/>
            <person name="Bai H."/>
            <person name="Pu F."/>
        </authorList>
    </citation>
    <scope>NUCLEOTIDE SEQUENCE</scope>
    <source>
        <tissue evidence="1">Muscle</tissue>
    </source>
</reference>
<evidence type="ECO:0000313" key="1">
    <source>
        <dbReference type="EMBL" id="TMS20694.1"/>
    </source>
</evidence>
<keyword evidence="2" id="KW-1185">Reference proteome</keyword>
<proteinExistence type="predicted"/>
<dbReference type="EMBL" id="CM011677">
    <property type="protein sequence ID" value="TMS20694.1"/>
    <property type="molecule type" value="Genomic_DNA"/>
</dbReference>
<sequence length="798" mass="89480">MPGHTTQHQRQTSLTLSLSSCHNADDRREELIKMLTHSSSVITNEPAGGAVTKQRASRHVACWRDLQPVYELSRNVILCLFTQLTGSEQTVRRSTMEPIMNRIWPRVFQRLHRTSALPRRSHSGCAEHATVPADTHSRRIKPTLLVSRLYQPSNLRDVGPETRLQGEVTCKSQRLMQQAGLIHPSNPGCYYYLPATVRSMEKLTRIIDQEMQGIGGQKLDMPSLCSAELWKTSERWDLMGKELLRLKDRHGGDYCLAPTHEEAVTTLVAHQMNVSYKQLPLLLYQITRKFRDEPKPKFGLLRGREFYMKDMYSFDVSEEAAYQTYESVCEAYTRLFSRLGLRCVQVQADTGNIGGKLSHEFQLPADIGEDRLLLCGNCSFSANVETMSSDRTDCPQCKTGTLVESKGIEVGHTFYLGKKYSNVFNAAFINAQNKPSVAEMGCYGLGVTRILAAAIEVMSTEEGIRWPGLLAPYQVCILPPKKGSKVDEAAVLAEELVHTLGETFSGLRGEVVLDDRTQATIGKRLKDANRLGYPYVIVVGQGALEETPRFEVICQQTGNMRSALNDAAAAKKIKPDHLKALIRGAQCCIQLRIFAEASAVRAAERDARKAKAKEKKLHGQKETVLAAIQDRGIKFLQSVKPPRRGSDSEDEDKGSSAAISQLSLDGLSSQEVTGAQVFLDEQASLHWPVLFLYPEHQQSDFISAFCENTCFLDHLAVMFGEELPPWDTDRKYHPQNLQLYFEDEQKDRLYQVNPETSLLKVLQHKRFFVKAGTPSFIVLVNGSSFCKKFITGKKIQGL</sequence>
<organism evidence="1 2">
    <name type="scientific">Larimichthys crocea</name>
    <name type="common">Large yellow croaker</name>
    <name type="synonym">Pseudosciaena crocea</name>
    <dbReference type="NCBI Taxonomy" id="215358"/>
    <lineage>
        <taxon>Eukaryota</taxon>
        <taxon>Metazoa</taxon>
        <taxon>Chordata</taxon>
        <taxon>Craniata</taxon>
        <taxon>Vertebrata</taxon>
        <taxon>Euteleostomi</taxon>
        <taxon>Actinopterygii</taxon>
        <taxon>Neopterygii</taxon>
        <taxon>Teleostei</taxon>
        <taxon>Neoteleostei</taxon>
        <taxon>Acanthomorphata</taxon>
        <taxon>Eupercaria</taxon>
        <taxon>Sciaenidae</taxon>
        <taxon>Larimichthys</taxon>
    </lineage>
</organism>
<dbReference type="Proteomes" id="UP000793456">
    <property type="component" value="Chromosome IV"/>
</dbReference>
<name>A0ACD3RNF7_LARCR</name>